<keyword evidence="8" id="KW-0804">Transcription</keyword>
<gene>
    <name evidence="14" type="ORF">GCM10022223_29170</name>
</gene>
<evidence type="ECO:0000313" key="14">
    <source>
        <dbReference type="EMBL" id="GAA3611257.1"/>
    </source>
</evidence>
<evidence type="ECO:0000256" key="3">
    <source>
        <dbReference type="ARBA" id="ARBA00022475"/>
    </source>
</evidence>
<dbReference type="PANTHER" id="PTHR37461">
    <property type="entry name" value="ANTI-SIGMA-K FACTOR RSKA"/>
    <property type="match status" value="1"/>
</dbReference>
<evidence type="ECO:0000256" key="1">
    <source>
        <dbReference type="ARBA" id="ARBA00004167"/>
    </source>
</evidence>
<comment type="caution">
    <text evidence="14">The sequence shown here is derived from an EMBL/GenBank/DDBJ whole genome shotgun (WGS) entry which is preliminary data.</text>
</comment>
<evidence type="ECO:0000256" key="7">
    <source>
        <dbReference type="ARBA" id="ARBA00023136"/>
    </source>
</evidence>
<feature type="domain" description="Anti-sigma K factor RskA C-terminal" evidence="12">
    <location>
        <begin position="94"/>
        <end position="232"/>
    </location>
</feature>
<protein>
    <recommendedName>
        <fullName evidence="10">Regulator of SigK</fullName>
    </recommendedName>
    <alternativeName>
        <fullName evidence="9">Sigma-K anti-sigma factor RskA</fullName>
    </alternativeName>
</protein>
<dbReference type="EMBL" id="BAAAZO010000004">
    <property type="protein sequence ID" value="GAA3611257.1"/>
    <property type="molecule type" value="Genomic_DNA"/>
</dbReference>
<dbReference type="Proteomes" id="UP001501074">
    <property type="component" value="Unassembled WGS sequence"/>
</dbReference>
<evidence type="ECO:0000256" key="5">
    <source>
        <dbReference type="ARBA" id="ARBA00022989"/>
    </source>
</evidence>
<evidence type="ECO:0000256" key="6">
    <source>
        <dbReference type="ARBA" id="ARBA00023015"/>
    </source>
</evidence>
<dbReference type="Pfam" id="PF10099">
    <property type="entry name" value="RskA_C"/>
    <property type="match status" value="1"/>
</dbReference>
<name>A0ABP6ZJF2_9ACTN</name>
<dbReference type="InterPro" id="IPR041916">
    <property type="entry name" value="Anti_sigma_zinc_sf"/>
</dbReference>
<keyword evidence="7 11" id="KW-0472">Membrane</keyword>
<accession>A0ABP6ZJF2</accession>
<keyword evidence="5 11" id="KW-1133">Transmembrane helix</keyword>
<dbReference type="PANTHER" id="PTHR37461:SF1">
    <property type="entry name" value="ANTI-SIGMA-K FACTOR RSKA"/>
    <property type="match status" value="1"/>
</dbReference>
<evidence type="ECO:0000313" key="15">
    <source>
        <dbReference type="Proteomes" id="UP001501074"/>
    </source>
</evidence>
<evidence type="ECO:0000256" key="11">
    <source>
        <dbReference type="SAM" id="Phobius"/>
    </source>
</evidence>
<proteinExistence type="predicted"/>
<evidence type="ECO:0000256" key="10">
    <source>
        <dbReference type="ARBA" id="ARBA00030803"/>
    </source>
</evidence>
<organism evidence="14 15">
    <name type="scientific">Kineosporia mesophila</name>
    <dbReference type="NCBI Taxonomy" id="566012"/>
    <lineage>
        <taxon>Bacteria</taxon>
        <taxon>Bacillati</taxon>
        <taxon>Actinomycetota</taxon>
        <taxon>Actinomycetes</taxon>
        <taxon>Kineosporiales</taxon>
        <taxon>Kineosporiaceae</taxon>
        <taxon>Kineosporia</taxon>
    </lineage>
</organism>
<feature type="transmembrane region" description="Helical" evidence="11">
    <location>
        <begin position="93"/>
        <end position="115"/>
    </location>
</feature>
<keyword evidence="3" id="KW-1003">Cell membrane</keyword>
<reference evidence="15" key="1">
    <citation type="journal article" date="2019" name="Int. J. Syst. Evol. Microbiol.">
        <title>The Global Catalogue of Microorganisms (GCM) 10K type strain sequencing project: providing services to taxonomists for standard genome sequencing and annotation.</title>
        <authorList>
            <consortium name="The Broad Institute Genomics Platform"/>
            <consortium name="The Broad Institute Genome Sequencing Center for Infectious Disease"/>
            <person name="Wu L."/>
            <person name="Ma J."/>
        </authorList>
    </citation>
    <scope>NUCLEOTIDE SEQUENCE [LARGE SCALE GENOMIC DNA]</scope>
    <source>
        <strain evidence="15">JCM 16902</strain>
    </source>
</reference>
<feature type="domain" description="Anti-sigma-K factor RskA N-terminal" evidence="13">
    <location>
        <begin position="7"/>
        <end position="38"/>
    </location>
</feature>
<dbReference type="Pfam" id="PF22618">
    <property type="entry name" value="RskA_N"/>
    <property type="match status" value="1"/>
</dbReference>
<sequence length="238" mass="24929">MPDLHDLHTLSAAYALDALDDLERRAFERHLHDCESCSLEVREFSEATASLAARVAEPAPARLHSAVMSEIGRTRQLSSSSGRPARRFGQGRLLAGAAAVLLVIAGVAGLGGTAWREHRLAQEARTTAAGITRVLTDPDRIETTREVSGGGRATMVMADGGAVLSTRGVPDAPSGHEYQMWVMRDGTVQSGGILSVQDGDGSAFMTGLSTDVRLAVSVEPAGGSERPTTTPVVELGAS</sequence>
<dbReference type="InterPro" id="IPR053877">
    <property type="entry name" value="RskA_N"/>
</dbReference>
<keyword evidence="15" id="KW-1185">Reference proteome</keyword>
<dbReference type="RefSeq" id="WP_231482220.1">
    <property type="nucleotide sequence ID" value="NZ_BAAAZO010000004.1"/>
</dbReference>
<evidence type="ECO:0000259" key="12">
    <source>
        <dbReference type="Pfam" id="PF10099"/>
    </source>
</evidence>
<evidence type="ECO:0000256" key="4">
    <source>
        <dbReference type="ARBA" id="ARBA00022692"/>
    </source>
</evidence>
<evidence type="ECO:0000259" key="13">
    <source>
        <dbReference type="Pfam" id="PF22618"/>
    </source>
</evidence>
<keyword evidence="6" id="KW-0805">Transcription regulation</keyword>
<dbReference type="Gene3D" id="1.10.10.1320">
    <property type="entry name" value="Anti-sigma factor, zinc-finger domain"/>
    <property type="match status" value="1"/>
</dbReference>
<keyword evidence="4 11" id="KW-0812">Transmembrane</keyword>
<dbReference type="InterPro" id="IPR051474">
    <property type="entry name" value="Anti-sigma-K/W_factor"/>
</dbReference>
<dbReference type="InterPro" id="IPR018764">
    <property type="entry name" value="RskA_C"/>
</dbReference>
<evidence type="ECO:0000256" key="9">
    <source>
        <dbReference type="ARBA" id="ARBA00029829"/>
    </source>
</evidence>
<evidence type="ECO:0000256" key="2">
    <source>
        <dbReference type="ARBA" id="ARBA00004236"/>
    </source>
</evidence>
<comment type="subcellular location">
    <subcellularLocation>
        <location evidence="2">Cell membrane</location>
    </subcellularLocation>
    <subcellularLocation>
        <location evidence="1">Membrane</location>
        <topology evidence="1">Single-pass membrane protein</topology>
    </subcellularLocation>
</comment>
<evidence type="ECO:0000256" key="8">
    <source>
        <dbReference type="ARBA" id="ARBA00023163"/>
    </source>
</evidence>